<dbReference type="Gene3D" id="1.10.10.10">
    <property type="entry name" value="Winged helix-like DNA-binding domain superfamily/Winged helix DNA-binding domain"/>
    <property type="match status" value="1"/>
</dbReference>
<dbReference type="GO" id="GO:0006281">
    <property type="term" value="P:DNA repair"/>
    <property type="evidence" value="ECO:0007669"/>
    <property type="project" value="InterPro"/>
</dbReference>
<keyword evidence="5" id="KW-1185">Reference proteome</keyword>
<dbReference type="SUPFAM" id="SSF46767">
    <property type="entry name" value="Methylated DNA-protein cysteine methyltransferase, C-terminal domain"/>
    <property type="match status" value="1"/>
</dbReference>
<evidence type="ECO:0000313" key="5">
    <source>
        <dbReference type="Proteomes" id="UP000266091"/>
    </source>
</evidence>
<keyword evidence="1" id="KW-0227">DNA damage</keyword>
<keyword evidence="4" id="KW-0489">Methyltransferase</keyword>
<dbReference type="SUPFAM" id="SSF53155">
    <property type="entry name" value="Methylated DNA-protein cysteine methyltransferase domain"/>
    <property type="match status" value="1"/>
</dbReference>
<proteinExistence type="predicted"/>
<reference evidence="4 5" key="1">
    <citation type="journal article" date="2018" name="Int. J. Syst. Evol. Microbiol.">
        <title>Mesosutterella multiformis gen. nov., sp. nov., a member of the family Sutterellaceae and Sutterella megalosphaeroides sp. nov., isolated from human faeces.</title>
        <authorList>
            <person name="Sakamoto M."/>
            <person name="Ikeyama N."/>
            <person name="Kunihiro T."/>
            <person name="Iino T."/>
            <person name="Yuki M."/>
            <person name="Ohkuma M."/>
        </authorList>
    </citation>
    <scope>NUCLEOTIDE SEQUENCE [LARGE SCALE GENOMIC DNA]</scope>
    <source>
        <strain evidence="4 5">4NBBH2</strain>
    </source>
</reference>
<dbReference type="EMBL" id="BGZJ01000002">
    <property type="protein sequence ID" value="GBO94578.1"/>
    <property type="molecule type" value="Genomic_DNA"/>
</dbReference>
<dbReference type="InterPro" id="IPR036631">
    <property type="entry name" value="MGMT_N_sf"/>
</dbReference>
<evidence type="ECO:0000256" key="1">
    <source>
        <dbReference type="ARBA" id="ARBA00022763"/>
    </source>
</evidence>
<evidence type="ECO:0000313" key="4">
    <source>
        <dbReference type="EMBL" id="GBO94578.1"/>
    </source>
</evidence>
<dbReference type="PANTHER" id="PTHR10815:SF5">
    <property type="entry name" value="METHYLATED-DNA--PROTEIN-CYSTEINE METHYLTRANSFERASE"/>
    <property type="match status" value="1"/>
</dbReference>
<dbReference type="GO" id="GO:0003908">
    <property type="term" value="F:methylated-DNA-[protein]-cysteine S-methyltransferase activity"/>
    <property type="evidence" value="ECO:0007669"/>
    <property type="project" value="InterPro"/>
</dbReference>
<dbReference type="Gene3D" id="3.30.160.70">
    <property type="entry name" value="Methylated DNA-protein cysteine methyltransferase domain"/>
    <property type="match status" value="1"/>
</dbReference>
<dbReference type="Pfam" id="PF01035">
    <property type="entry name" value="DNA_binding_1"/>
    <property type="match status" value="1"/>
</dbReference>
<evidence type="ECO:0000259" key="3">
    <source>
        <dbReference type="Pfam" id="PF02870"/>
    </source>
</evidence>
<dbReference type="CDD" id="cd06445">
    <property type="entry name" value="ATase"/>
    <property type="match status" value="1"/>
</dbReference>
<dbReference type="InterPro" id="IPR014048">
    <property type="entry name" value="MethylDNA_cys_MeTrfase_DNA-bd"/>
</dbReference>
<evidence type="ECO:0000259" key="2">
    <source>
        <dbReference type="Pfam" id="PF01035"/>
    </source>
</evidence>
<sequence length="183" mass="19935">MVTVKYYDSPLGLIFLAADDTGLIGLWFEGQKYFAQTLTRNYQTGSTPILESAVRWLRVYFAGEKPSFTPRLHLIGTDCQIAVWKRLLAIPYGTTATYGEIGKQVAAERTGFRPSPQAVGGMVSQNPISIIIPSHRVVPANGSLTGYAGGVIQRARLLMLEKTDMKPLLIPPSLSALLPLEAA</sequence>
<dbReference type="AlphaFoldDB" id="A0A388SE66"/>
<dbReference type="InterPro" id="IPR036388">
    <property type="entry name" value="WH-like_DNA-bd_sf"/>
</dbReference>
<comment type="caution">
    <text evidence="4">The sequence shown here is derived from an EMBL/GenBank/DDBJ whole genome shotgun (WGS) entry which is preliminary data.</text>
</comment>
<gene>
    <name evidence="4" type="primary">ogt1</name>
    <name evidence="4" type="ORF">MESMUL_19320</name>
</gene>
<dbReference type="InterPro" id="IPR036217">
    <property type="entry name" value="MethylDNA_cys_MeTrfase_DNAb"/>
</dbReference>
<dbReference type="Proteomes" id="UP000266091">
    <property type="component" value="Unassembled WGS sequence"/>
</dbReference>
<feature type="domain" description="Methylated-DNA-[protein]-cysteine S-methyltransferase DNA binding" evidence="2">
    <location>
        <begin position="79"/>
        <end position="162"/>
    </location>
</feature>
<dbReference type="GO" id="GO:0032259">
    <property type="term" value="P:methylation"/>
    <property type="evidence" value="ECO:0007669"/>
    <property type="project" value="UniProtKB-KW"/>
</dbReference>
<keyword evidence="4" id="KW-0808">Transferase</keyword>
<dbReference type="InterPro" id="IPR008332">
    <property type="entry name" value="MethylG_MeTrfase_N"/>
</dbReference>
<protein>
    <submittedName>
        <fullName evidence="4">Methylated-DNA--protein-cysteine methyltransferase</fullName>
    </submittedName>
</protein>
<dbReference type="RefSeq" id="WP_116270823.1">
    <property type="nucleotide sequence ID" value="NZ_BGZJ01000002.1"/>
</dbReference>
<dbReference type="PANTHER" id="PTHR10815">
    <property type="entry name" value="METHYLATED-DNA--PROTEIN-CYSTEINE METHYLTRANSFERASE"/>
    <property type="match status" value="1"/>
</dbReference>
<dbReference type="OrthoDB" id="9802228at2"/>
<dbReference type="NCBIfam" id="TIGR00589">
    <property type="entry name" value="ogt"/>
    <property type="match status" value="1"/>
</dbReference>
<organism evidence="4 5">
    <name type="scientific">Mesosutterella multiformis</name>
    <dbReference type="NCBI Taxonomy" id="2259133"/>
    <lineage>
        <taxon>Bacteria</taxon>
        <taxon>Pseudomonadati</taxon>
        <taxon>Pseudomonadota</taxon>
        <taxon>Betaproteobacteria</taxon>
        <taxon>Burkholderiales</taxon>
        <taxon>Sutterellaceae</taxon>
        <taxon>Mesosutterella</taxon>
    </lineage>
</organism>
<dbReference type="Pfam" id="PF02870">
    <property type="entry name" value="Methyltransf_1N"/>
    <property type="match status" value="1"/>
</dbReference>
<accession>A0A388SE66</accession>
<name>A0A388SE66_9BURK</name>
<feature type="domain" description="Methylguanine DNA methyltransferase ribonuclease-like" evidence="3">
    <location>
        <begin position="5"/>
        <end position="69"/>
    </location>
</feature>